<keyword evidence="4 6" id="KW-0472">Membrane</keyword>
<evidence type="ECO:0000256" key="1">
    <source>
        <dbReference type="ARBA" id="ARBA00022692"/>
    </source>
</evidence>
<evidence type="ECO:0000313" key="8">
    <source>
        <dbReference type="Proteomes" id="UP000323506"/>
    </source>
</evidence>
<evidence type="ECO:0000256" key="3">
    <source>
        <dbReference type="ARBA" id="ARBA00022989"/>
    </source>
</evidence>
<protein>
    <recommendedName>
        <fullName evidence="6">Vacuolar ATPase assembly integral membrane protein VMA21 homolog</fullName>
    </recommendedName>
</protein>
<keyword evidence="3 6" id="KW-1133">Transmembrane helix</keyword>
<keyword evidence="5 6" id="KW-0968">Cytoplasmic vesicle</keyword>
<feature type="transmembrane region" description="Helical" evidence="6">
    <location>
        <begin position="67"/>
        <end position="89"/>
    </location>
</feature>
<evidence type="ECO:0000256" key="2">
    <source>
        <dbReference type="ARBA" id="ARBA00022824"/>
    </source>
</evidence>
<dbReference type="PANTHER" id="PTHR31792">
    <property type="entry name" value="VACUOLAR ATPASE ASSEMBLY INTEGRAL MEMBRANE PROTEIN VMA21"/>
    <property type="match status" value="1"/>
</dbReference>
<dbReference type="InterPro" id="IPR019013">
    <property type="entry name" value="Vma21"/>
</dbReference>
<sequence length="128" mass="14300">MATHVLDEFPSILGIFQFLTIVRFETAAGLVKKFFIASVLMWMAPLAVLYGFNHNLLPSLTNLSPHAMTLLSGFVAVISVNIVIAFYIYMAMKEPSNKHQPDPKFLTHAKASVYQPTGEPMESLKKQE</sequence>
<dbReference type="Proteomes" id="UP000323506">
    <property type="component" value="Chromosome A10"/>
</dbReference>
<name>A0A5D2EY24_GOSDA</name>
<dbReference type="Pfam" id="PF09446">
    <property type="entry name" value="VMA21"/>
    <property type="match status" value="1"/>
</dbReference>
<accession>A0A5D2EY24</accession>
<evidence type="ECO:0000256" key="6">
    <source>
        <dbReference type="HAMAP-Rule" id="MF_03058"/>
    </source>
</evidence>
<dbReference type="GO" id="GO:0033116">
    <property type="term" value="C:endoplasmic reticulum-Golgi intermediate compartment membrane"/>
    <property type="evidence" value="ECO:0007669"/>
    <property type="project" value="UniProtKB-SubCell"/>
</dbReference>
<dbReference type="GO" id="GO:0005789">
    <property type="term" value="C:endoplasmic reticulum membrane"/>
    <property type="evidence" value="ECO:0007669"/>
    <property type="project" value="UniProtKB-SubCell"/>
</dbReference>
<feature type="transmembrane region" description="Helical" evidence="6">
    <location>
        <begin position="34"/>
        <end position="52"/>
    </location>
</feature>
<organism evidence="7 8">
    <name type="scientific">Gossypium darwinii</name>
    <name type="common">Darwin's cotton</name>
    <name type="synonym">Gossypium barbadense var. darwinii</name>
    <dbReference type="NCBI Taxonomy" id="34276"/>
    <lineage>
        <taxon>Eukaryota</taxon>
        <taxon>Viridiplantae</taxon>
        <taxon>Streptophyta</taxon>
        <taxon>Embryophyta</taxon>
        <taxon>Tracheophyta</taxon>
        <taxon>Spermatophyta</taxon>
        <taxon>Magnoliopsida</taxon>
        <taxon>eudicotyledons</taxon>
        <taxon>Gunneridae</taxon>
        <taxon>Pentapetalae</taxon>
        <taxon>rosids</taxon>
        <taxon>malvids</taxon>
        <taxon>Malvales</taxon>
        <taxon>Malvaceae</taxon>
        <taxon>Malvoideae</taxon>
        <taxon>Gossypium</taxon>
    </lineage>
</organism>
<reference evidence="7 8" key="1">
    <citation type="submission" date="2019-06" db="EMBL/GenBank/DDBJ databases">
        <title>WGS assembly of Gossypium darwinii.</title>
        <authorList>
            <person name="Chen Z.J."/>
            <person name="Sreedasyam A."/>
            <person name="Ando A."/>
            <person name="Song Q."/>
            <person name="De L."/>
            <person name="Hulse-Kemp A."/>
            <person name="Ding M."/>
            <person name="Ye W."/>
            <person name="Kirkbride R."/>
            <person name="Jenkins J."/>
            <person name="Plott C."/>
            <person name="Lovell J."/>
            <person name="Lin Y.-M."/>
            <person name="Vaughn R."/>
            <person name="Liu B."/>
            <person name="Li W."/>
            <person name="Simpson S."/>
            <person name="Scheffler B."/>
            <person name="Saski C."/>
            <person name="Grover C."/>
            <person name="Hu G."/>
            <person name="Conover J."/>
            <person name="Carlson J."/>
            <person name="Shu S."/>
            <person name="Boston L."/>
            <person name="Williams M."/>
            <person name="Peterson D."/>
            <person name="Mcgee K."/>
            <person name="Jones D."/>
            <person name="Wendel J."/>
            <person name="Stelly D."/>
            <person name="Grimwood J."/>
            <person name="Schmutz J."/>
        </authorList>
    </citation>
    <scope>NUCLEOTIDE SEQUENCE [LARGE SCALE GENOMIC DNA]</scope>
    <source>
        <strain evidence="7">1808015.09</strain>
    </source>
</reference>
<keyword evidence="8" id="KW-1185">Reference proteome</keyword>
<comment type="subcellular location">
    <subcellularLocation>
        <location evidence="6">Endoplasmic reticulum membrane</location>
        <topology evidence="6">Multi-pass membrane protein</topology>
    </subcellularLocation>
    <subcellularLocation>
        <location evidence="6">Endoplasmic reticulum-Golgi intermediate compartment membrane</location>
        <topology evidence="6">Multi-pass membrane protein</topology>
    </subcellularLocation>
    <subcellularLocation>
        <location evidence="6">Cytoplasmic vesicle</location>
        <location evidence="6">COPII-coated vesicle membrane</location>
        <topology evidence="6">Multi-pass membrane protein</topology>
    </subcellularLocation>
</comment>
<dbReference type="GO" id="GO:0070072">
    <property type="term" value="P:vacuolar proton-transporting V-type ATPase complex assembly"/>
    <property type="evidence" value="ECO:0007669"/>
    <property type="project" value="UniProtKB-UniRule"/>
</dbReference>
<proteinExistence type="inferred from homology"/>
<dbReference type="EMBL" id="CM017697">
    <property type="protein sequence ID" value="TYG98553.1"/>
    <property type="molecule type" value="Genomic_DNA"/>
</dbReference>
<keyword evidence="2 6" id="KW-0256">Endoplasmic reticulum</keyword>
<dbReference type="AlphaFoldDB" id="A0A5D2EY24"/>
<gene>
    <name evidence="7" type="ORF">ES288_A10G126600v1</name>
</gene>
<evidence type="ECO:0000256" key="5">
    <source>
        <dbReference type="ARBA" id="ARBA00023329"/>
    </source>
</evidence>
<keyword evidence="1 6" id="KW-0812">Transmembrane</keyword>
<dbReference type="GO" id="GO:0012507">
    <property type="term" value="C:ER to Golgi transport vesicle membrane"/>
    <property type="evidence" value="ECO:0007669"/>
    <property type="project" value="UniProtKB-SubCell"/>
</dbReference>
<comment type="similarity">
    <text evidence="6">Belongs to the VMA21 family.</text>
</comment>
<evidence type="ECO:0000256" key="4">
    <source>
        <dbReference type="ARBA" id="ARBA00023136"/>
    </source>
</evidence>
<dbReference type="PANTHER" id="PTHR31792:SF3">
    <property type="entry name" value="VACUOLAR ATPASE ASSEMBLY INTEGRAL MEMBRANE PROTEIN VMA21"/>
    <property type="match status" value="1"/>
</dbReference>
<comment type="function">
    <text evidence="6">Required for the assembly of the V0 complex of the vacuolar ATPase (V-ATPase) in the endoplasmic reticulum.</text>
</comment>
<evidence type="ECO:0000313" key="7">
    <source>
        <dbReference type="EMBL" id="TYG98553.1"/>
    </source>
</evidence>
<dbReference type="HAMAP" id="MF_03058">
    <property type="entry name" value="VMA21"/>
    <property type="match status" value="1"/>
</dbReference>